<name>A0AB33R6N6_STREQ</name>
<dbReference type="PANTHER" id="PTHR31272">
    <property type="entry name" value="CYTOCHROME C-TYPE BIOGENESIS PROTEIN HI_1454-RELATED"/>
    <property type="match status" value="1"/>
</dbReference>
<comment type="subcellular location">
    <subcellularLocation>
        <location evidence="1">Membrane</location>
        <topology evidence="1">Multi-pass membrane protein</topology>
    </subcellularLocation>
</comment>
<keyword evidence="5 6" id="KW-0472">Membrane</keyword>
<evidence type="ECO:0000256" key="1">
    <source>
        <dbReference type="ARBA" id="ARBA00004141"/>
    </source>
</evidence>
<evidence type="ECO:0000313" key="8">
    <source>
        <dbReference type="EMBL" id="CCI63156.1"/>
    </source>
</evidence>
<dbReference type="KEGG" id="sdc:SDSE_1662"/>
<evidence type="ECO:0000256" key="4">
    <source>
        <dbReference type="ARBA" id="ARBA00022989"/>
    </source>
</evidence>
<feature type="domain" description="Cytochrome C biogenesis protein transmembrane" evidence="7">
    <location>
        <begin position="63"/>
        <end position="282"/>
    </location>
</feature>
<reference evidence="8 9" key="1">
    <citation type="submission" date="2012-05" db="EMBL/GenBank/DDBJ databases">
        <title>Complete genome sequence of a Streptococcus dysgalactiae subsp. equisimilis strain possessing Lancefield's group A antigen.</title>
        <authorList>
            <person name="Luetticken R."/>
            <person name="Bruellhoff K."/>
            <person name="Van der Linden M."/>
            <person name="Peltroche-Llacsahuanga H."/>
            <person name="Blom J."/>
            <person name="Weber-Lehmann J."/>
            <person name="Ferretti J.J."/>
            <person name="McShan W.M."/>
        </authorList>
    </citation>
    <scope>NUCLEOTIDE SEQUENCE [LARGE SCALE GENOMIC DNA]</scope>
    <source>
        <strain evidence="8 9">AC-2713</strain>
    </source>
</reference>
<evidence type="ECO:0000256" key="6">
    <source>
        <dbReference type="SAM" id="Phobius"/>
    </source>
</evidence>
<dbReference type="AlphaFoldDB" id="A0AB33R6N6"/>
<feature type="transmembrane region" description="Helical" evidence="6">
    <location>
        <begin position="56"/>
        <end position="89"/>
    </location>
</feature>
<accession>A0AB33R6N6</accession>
<keyword evidence="4 6" id="KW-1133">Transmembrane helix</keyword>
<keyword evidence="8" id="KW-0456">Lyase</keyword>
<feature type="transmembrane region" description="Helical" evidence="6">
    <location>
        <begin position="187"/>
        <end position="216"/>
    </location>
</feature>
<dbReference type="Proteomes" id="UP000009215">
    <property type="component" value="Chromosome"/>
</dbReference>
<sequence length="293" mass="32141">MIFVMNPTSLKERSGFYVPLVNHLSDSVSNSSFCIPQSMVCLSCFRYNKDNLREELLMTLSIVLIASVFAAGLLSFFSPCIFPVLPVYLGILLDADDSRTMTIFGKKLYWYGIVKTLAFIFGLSTIFVILGYGAGFLGNILYAVWFRYFLGALVIILGIHQMGFITIKSLQFQKSLTFHNNKNRNGLFNAFILGLTFSFGWTPCVGPVLSSVLALVASGGNGAWQGGVLMIIYTLGLGIPFLLISFASGIVLKQFNKLKPHILLLKKVGGVLIIVMGILLMTGTLNNLAQLFG</sequence>
<feature type="transmembrane region" description="Helical" evidence="6">
    <location>
        <begin position="145"/>
        <end position="167"/>
    </location>
</feature>
<feature type="transmembrane region" description="Helical" evidence="6">
    <location>
        <begin position="228"/>
        <end position="252"/>
    </location>
</feature>
<proteinExistence type="inferred from homology"/>
<dbReference type="GO" id="GO:0004408">
    <property type="term" value="F:holocytochrome-c synthase activity"/>
    <property type="evidence" value="ECO:0007669"/>
    <property type="project" value="UniProtKB-EC"/>
</dbReference>
<evidence type="ECO:0000256" key="3">
    <source>
        <dbReference type="ARBA" id="ARBA00022692"/>
    </source>
</evidence>
<feature type="transmembrane region" description="Helical" evidence="6">
    <location>
        <begin position="264"/>
        <end position="285"/>
    </location>
</feature>
<dbReference type="InterPro" id="IPR003834">
    <property type="entry name" value="Cyt_c_assmbl_TM_dom"/>
</dbReference>
<dbReference type="EMBL" id="HE858529">
    <property type="protein sequence ID" value="CCI63156.1"/>
    <property type="molecule type" value="Genomic_DNA"/>
</dbReference>
<dbReference type="InterPro" id="IPR051790">
    <property type="entry name" value="Cytochrome_c-biogenesis_DsbD"/>
</dbReference>
<evidence type="ECO:0000256" key="2">
    <source>
        <dbReference type="ARBA" id="ARBA00006143"/>
    </source>
</evidence>
<protein>
    <submittedName>
        <fullName evidence="8">K06196 cytochrome c-type biogenesis protein</fullName>
        <ecNumber evidence="8">4.4.1.17</ecNumber>
    </submittedName>
</protein>
<dbReference type="PANTHER" id="PTHR31272:SF4">
    <property type="entry name" value="CYTOCHROME C-TYPE BIOGENESIS PROTEIN HI_1454-RELATED"/>
    <property type="match status" value="1"/>
</dbReference>
<dbReference type="EC" id="4.4.1.17" evidence="8"/>
<dbReference type="GO" id="GO:0016020">
    <property type="term" value="C:membrane"/>
    <property type="evidence" value="ECO:0007669"/>
    <property type="project" value="UniProtKB-SubCell"/>
</dbReference>
<dbReference type="GO" id="GO:0017004">
    <property type="term" value="P:cytochrome complex assembly"/>
    <property type="evidence" value="ECO:0007669"/>
    <property type="project" value="InterPro"/>
</dbReference>
<feature type="transmembrane region" description="Helical" evidence="6">
    <location>
        <begin position="109"/>
        <end position="133"/>
    </location>
</feature>
<dbReference type="Pfam" id="PF02683">
    <property type="entry name" value="DsbD_TM"/>
    <property type="match status" value="1"/>
</dbReference>
<evidence type="ECO:0000313" key="9">
    <source>
        <dbReference type="Proteomes" id="UP000009215"/>
    </source>
</evidence>
<gene>
    <name evidence="8" type="primary">ccdA</name>
    <name evidence="8" type="ORF">SDSE_1662</name>
</gene>
<evidence type="ECO:0000256" key="5">
    <source>
        <dbReference type="ARBA" id="ARBA00023136"/>
    </source>
</evidence>
<keyword evidence="3 6" id="KW-0812">Transmembrane</keyword>
<organism evidence="8 9">
    <name type="scientific">Streptococcus dysgalactiae subsp. equisimilis AC-2713</name>
    <dbReference type="NCBI Taxonomy" id="759913"/>
    <lineage>
        <taxon>Bacteria</taxon>
        <taxon>Bacillati</taxon>
        <taxon>Bacillota</taxon>
        <taxon>Bacilli</taxon>
        <taxon>Lactobacillales</taxon>
        <taxon>Streptococcaceae</taxon>
        <taxon>Streptococcus</taxon>
    </lineage>
</organism>
<evidence type="ECO:0000259" key="7">
    <source>
        <dbReference type="Pfam" id="PF02683"/>
    </source>
</evidence>
<comment type="similarity">
    <text evidence="2">Belongs to the DsbD family.</text>
</comment>